<feature type="region of interest" description="Disordered" evidence="1">
    <location>
        <begin position="1"/>
        <end position="55"/>
    </location>
</feature>
<keyword evidence="3" id="KW-1185">Reference proteome</keyword>
<protein>
    <submittedName>
        <fullName evidence="2">Uncharacterized protein</fullName>
    </submittedName>
</protein>
<feature type="compositionally biased region" description="Low complexity" evidence="1">
    <location>
        <begin position="201"/>
        <end position="214"/>
    </location>
</feature>
<feature type="region of interest" description="Disordered" evidence="1">
    <location>
        <begin position="90"/>
        <end position="109"/>
    </location>
</feature>
<dbReference type="EMBL" id="CAUYUJ010020064">
    <property type="protein sequence ID" value="CAK0895614.1"/>
    <property type="molecule type" value="Genomic_DNA"/>
</dbReference>
<organism evidence="2 3">
    <name type="scientific">Prorocentrum cordatum</name>
    <dbReference type="NCBI Taxonomy" id="2364126"/>
    <lineage>
        <taxon>Eukaryota</taxon>
        <taxon>Sar</taxon>
        <taxon>Alveolata</taxon>
        <taxon>Dinophyceae</taxon>
        <taxon>Prorocentrales</taxon>
        <taxon>Prorocentraceae</taxon>
        <taxon>Prorocentrum</taxon>
    </lineage>
</organism>
<feature type="region of interest" description="Disordered" evidence="1">
    <location>
        <begin position="186"/>
        <end position="231"/>
    </location>
</feature>
<accession>A0ABN9XC14</accession>
<evidence type="ECO:0000256" key="1">
    <source>
        <dbReference type="SAM" id="MobiDB-lite"/>
    </source>
</evidence>
<reference evidence="2" key="1">
    <citation type="submission" date="2023-10" db="EMBL/GenBank/DDBJ databases">
        <authorList>
            <person name="Chen Y."/>
            <person name="Shah S."/>
            <person name="Dougan E. K."/>
            <person name="Thang M."/>
            <person name="Chan C."/>
        </authorList>
    </citation>
    <scope>NUCLEOTIDE SEQUENCE [LARGE SCALE GENOMIC DNA]</scope>
</reference>
<gene>
    <name evidence="2" type="ORF">PCOR1329_LOCUS74316</name>
</gene>
<feature type="non-terminal residue" evidence="2">
    <location>
        <position position="1"/>
    </location>
</feature>
<sequence length="252" mass="26401">DDRTSSAAALRWVSPLPRPPVRPCTRERSSSRTSSTGDQRGRAPLLARSGAPAARAREAPFVWAGRAHRAPRGPCADGCGVRRLLGVDRPGRLRSRSGSPGPRGPAGARGPSLPFARFFLFFCAFCVPRPPTASVCSSLGTPDRPCHEPASAGPPRRGGAGAGPWLGARLAPRPSHLLALGPRPHRLRFASPPPDPPGPPAAGAGRWPPIAPRGRGVRLPPRARGVAPSGRARLAVGRGSFLPCPTAWRPMP</sequence>
<feature type="compositionally biased region" description="Low complexity" evidence="1">
    <location>
        <begin position="96"/>
        <end position="109"/>
    </location>
</feature>
<comment type="caution">
    <text evidence="2">The sequence shown here is derived from an EMBL/GenBank/DDBJ whole genome shotgun (WGS) entry which is preliminary data.</text>
</comment>
<feature type="non-terminal residue" evidence="2">
    <location>
        <position position="252"/>
    </location>
</feature>
<evidence type="ECO:0000313" key="2">
    <source>
        <dbReference type="EMBL" id="CAK0895614.1"/>
    </source>
</evidence>
<dbReference type="Proteomes" id="UP001189429">
    <property type="component" value="Unassembled WGS sequence"/>
</dbReference>
<feature type="region of interest" description="Disordered" evidence="1">
    <location>
        <begin position="134"/>
        <end position="168"/>
    </location>
</feature>
<name>A0ABN9XC14_9DINO</name>
<feature type="compositionally biased region" description="Pro residues" evidence="1">
    <location>
        <begin position="191"/>
        <end position="200"/>
    </location>
</feature>
<proteinExistence type="predicted"/>
<evidence type="ECO:0000313" key="3">
    <source>
        <dbReference type="Proteomes" id="UP001189429"/>
    </source>
</evidence>